<evidence type="ECO:0000313" key="2">
    <source>
        <dbReference type="Proteomes" id="UP001732700"/>
    </source>
</evidence>
<accession>A0ACD5V9D5</accession>
<protein>
    <submittedName>
        <fullName evidence="1">Uncharacterized protein</fullName>
    </submittedName>
</protein>
<keyword evidence="2" id="KW-1185">Reference proteome</keyword>
<proteinExistence type="predicted"/>
<reference evidence="1" key="1">
    <citation type="submission" date="2021-05" db="EMBL/GenBank/DDBJ databases">
        <authorList>
            <person name="Scholz U."/>
            <person name="Mascher M."/>
            <person name="Fiebig A."/>
        </authorList>
    </citation>
    <scope>NUCLEOTIDE SEQUENCE [LARGE SCALE GENOMIC DNA]</scope>
</reference>
<reference evidence="1" key="2">
    <citation type="submission" date="2025-09" db="UniProtKB">
        <authorList>
            <consortium name="EnsemblPlants"/>
        </authorList>
    </citation>
    <scope>IDENTIFICATION</scope>
</reference>
<dbReference type="Proteomes" id="UP001732700">
    <property type="component" value="Chromosome 2D"/>
</dbReference>
<dbReference type="EnsemblPlants" id="AVESA.00010b.r2.2DG0403690.2">
    <property type="protein sequence ID" value="AVESA.00010b.r2.2DG0403690.2.CDS"/>
    <property type="gene ID" value="AVESA.00010b.r2.2DG0403690"/>
</dbReference>
<name>A0ACD5V9D5_AVESA</name>
<evidence type="ECO:0000313" key="1">
    <source>
        <dbReference type="EnsemblPlants" id="AVESA.00010b.r2.2DG0403690.2.CDS"/>
    </source>
</evidence>
<sequence length="315" mass="34675">MNVHDHIIVPTLDPAAVEADPDQAVEDYAASLLTLPMDRSRPLWEFHFLDFPTSEASSTVVIRVHHSLGDGVSLITLLLASSRSAADPTRLPAMPKQPARAGAIYEPPAPPPSAGARALLAWAWSYFLLAWNTAVDVAFFAATIMFLRDPDTLFRGKDDGTVHRSRRFVHRSLSLDDIKFIKNAMNCTVNDVLVGVTSAALSRYYFRNSGDTNAAKICLRSLLPVNIRPPVGLQTYVNMIESGKSSKVVWGNQLGYIFLPVHLAMQCDPLAYVHKAKKTMDRKKSSLEVLCTYKTAEFFLKKFGLKAGALILGGM</sequence>
<organism evidence="1 2">
    <name type="scientific">Avena sativa</name>
    <name type="common">Oat</name>
    <dbReference type="NCBI Taxonomy" id="4498"/>
    <lineage>
        <taxon>Eukaryota</taxon>
        <taxon>Viridiplantae</taxon>
        <taxon>Streptophyta</taxon>
        <taxon>Embryophyta</taxon>
        <taxon>Tracheophyta</taxon>
        <taxon>Spermatophyta</taxon>
        <taxon>Magnoliopsida</taxon>
        <taxon>Liliopsida</taxon>
        <taxon>Poales</taxon>
        <taxon>Poaceae</taxon>
        <taxon>BOP clade</taxon>
        <taxon>Pooideae</taxon>
        <taxon>Poodae</taxon>
        <taxon>Poeae</taxon>
        <taxon>Poeae Chloroplast Group 1 (Aveneae type)</taxon>
        <taxon>Aveninae</taxon>
        <taxon>Avena</taxon>
    </lineage>
</organism>